<gene>
    <name evidence="2" type="ORF">IWX46DRAFT_424620</name>
</gene>
<feature type="chain" id="PRO_5045478056" description="Secreted protein" evidence="1">
    <location>
        <begin position="40"/>
        <end position="178"/>
    </location>
</feature>
<evidence type="ECO:0008006" key="4">
    <source>
        <dbReference type="Google" id="ProtNLM"/>
    </source>
</evidence>
<organism evidence="2 3">
    <name type="scientific">Phyllosticta citricarpa</name>
    <dbReference type="NCBI Taxonomy" id="55181"/>
    <lineage>
        <taxon>Eukaryota</taxon>
        <taxon>Fungi</taxon>
        <taxon>Dikarya</taxon>
        <taxon>Ascomycota</taxon>
        <taxon>Pezizomycotina</taxon>
        <taxon>Dothideomycetes</taxon>
        <taxon>Dothideomycetes incertae sedis</taxon>
        <taxon>Botryosphaeriales</taxon>
        <taxon>Phyllostictaceae</taxon>
        <taxon>Phyllosticta</taxon>
    </lineage>
</organism>
<evidence type="ECO:0000313" key="2">
    <source>
        <dbReference type="EMBL" id="KAK7550801.1"/>
    </source>
</evidence>
<keyword evidence="1" id="KW-0732">Signal</keyword>
<feature type="signal peptide" evidence="1">
    <location>
        <begin position="1"/>
        <end position="39"/>
    </location>
</feature>
<protein>
    <recommendedName>
        <fullName evidence="4">Secreted protein</fullName>
    </recommendedName>
</protein>
<dbReference type="Proteomes" id="UP001365128">
    <property type="component" value="Unassembled WGS sequence"/>
</dbReference>
<name>A0ABR1MJ99_9PEZI</name>
<keyword evidence="3" id="KW-1185">Reference proteome</keyword>
<accession>A0ABR1MJ99</accession>
<sequence>MRKERVGDFTARPRCTWEVWTSLTLCALCSLAIDAFCACQPTGTRSSSVPSGTTPPSVTLSFTPPSCPCGERGLPCLETTDAWSTKALLFRSKFLIRFGRLVAPFFAPTYTRKCVALHSPMALTWKHELMGETTTTTMMEQQKTARELLTICDKAVPSPAVAMHPKHLSRTVVIPTPR</sequence>
<dbReference type="EMBL" id="JBBPDW010000007">
    <property type="protein sequence ID" value="KAK7550801.1"/>
    <property type="molecule type" value="Genomic_DNA"/>
</dbReference>
<reference evidence="2 3" key="1">
    <citation type="submission" date="2024-04" db="EMBL/GenBank/DDBJ databases">
        <title>Phyllosticta paracitricarpa is synonymous to the EU quarantine fungus P. citricarpa based on phylogenomic analyses.</title>
        <authorList>
            <consortium name="Lawrence Berkeley National Laboratory"/>
            <person name="Van Ingen-Buijs V.A."/>
            <person name="Van Westerhoven A.C."/>
            <person name="Haridas S."/>
            <person name="Skiadas P."/>
            <person name="Martin F."/>
            <person name="Groenewald J.Z."/>
            <person name="Crous P.W."/>
            <person name="Seidl M.F."/>
        </authorList>
    </citation>
    <scope>NUCLEOTIDE SEQUENCE [LARGE SCALE GENOMIC DNA]</scope>
    <source>
        <strain evidence="2 3">CBS 122670</strain>
    </source>
</reference>
<proteinExistence type="predicted"/>
<evidence type="ECO:0000313" key="3">
    <source>
        <dbReference type="Proteomes" id="UP001365128"/>
    </source>
</evidence>
<comment type="caution">
    <text evidence="2">The sequence shown here is derived from an EMBL/GenBank/DDBJ whole genome shotgun (WGS) entry which is preliminary data.</text>
</comment>
<evidence type="ECO:0000256" key="1">
    <source>
        <dbReference type="SAM" id="SignalP"/>
    </source>
</evidence>